<dbReference type="AlphaFoldDB" id="A0A1H7HFM9"/>
<dbReference type="SUPFAM" id="SSF56235">
    <property type="entry name" value="N-terminal nucleophile aminohydrolases (Ntn hydrolases)"/>
    <property type="match status" value="1"/>
</dbReference>
<evidence type="ECO:0000256" key="4">
    <source>
        <dbReference type="ARBA" id="ARBA00022741"/>
    </source>
</evidence>
<sequence>MSAICGIVSLDGRPVSPSQLEAMVLRCRHRVVDGVSYHYQDGMGLACLSRDSSSDGTGECLPETFLEGQWVFAADARLDNRESCLAWQSSGFPVDEKAADSRLMFGTLLHDPQKGPGRLIGDFAYALWDARQRTLRLARDAMGMRSLYYRVEPGRILFATELSQILAVEGVPRRINRKAMAWHLSDQQTPPGCTFYEGIDEVLPGEEVEIDLRGRVRRRMVWKPDPSHRAHYRDSREYAEHFRSLFVEAVRCRSRVASPVAIGLSGGLDSGSVASTVGWLAEQGNDVPALRAYSWAFTEHPECDERENIYRIANRFSIPVSEIPAEQTYPLMDLAAYAPDEDGPFNLIYQSFVDKVLQGAAADGCRSVWFGYRGDVVVGGGIHDVSGLVREGCWREARFELAGLRRGHGLSRTRGLWRFGIRQVFDDTLYFLTRPARRAPLSDAFLSAYSPRDRLPSFVTPDVALRCGLPDRDPLVADSNAWSRASHRERYRQIFSPLVMSVMRHAERHCATHGLARADPWSDRRLAAFVLACPQHRVNRFRQPKRLARQAVCGIMPDEAMRHSRKVVPSPLYEHAIRHLVHDSVLGLMTDSRCAALGLVDEEHFRELFKRHCCGDLQDVDFWAVLSLELWLRHWWA</sequence>
<comment type="pathway">
    <text evidence="1">Amino-acid biosynthesis; L-asparagine biosynthesis; L-asparagine from L-aspartate (L-Gln route): step 1/1.</text>
</comment>
<dbReference type="EC" id="6.3.5.4" evidence="3"/>
<dbReference type="InterPro" id="IPR006426">
    <property type="entry name" value="Asn_synth_AEB"/>
</dbReference>
<reference evidence="9" key="1">
    <citation type="submission" date="2016-10" db="EMBL/GenBank/DDBJ databases">
        <authorList>
            <person name="Varghese N."/>
            <person name="Submissions S."/>
        </authorList>
    </citation>
    <scope>NUCLEOTIDE SEQUENCE [LARGE SCALE GENOMIC DNA]</scope>
    <source>
        <strain evidence="9">CGMCC 1.9150</strain>
    </source>
</reference>
<organism evidence="8 9">
    <name type="scientific">Halomonas daqiaonensis</name>
    <dbReference type="NCBI Taxonomy" id="650850"/>
    <lineage>
        <taxon>Bacteria</taxon>
        <taxon>Pseudomonadati</taxon>
        <taxon>Pseudomonadota</taxon>
        <taxon>Gammaproteobacteria</taxon>
        <taxon>Oceanospirillales</taxon>
        <taxon>Halomonadaceae</taxon>
        <taxon>Halomonas</taxon>
    </lineage>
</organism>
<dbReference type="InterPro" id="IPR001962">
    <property type="entry name" value="Asn_synthase"/>
</dbReference>
<evidence type="ECO:0000256" key="5">
    <source>
        <dbReference type="ARBA" id="ARBA00022840"/>
    </source>
</evidence>
<dbReference type="PIRSF" id="PIRSF001589">
    <property type="entry name" value="Asn_synthetase_glu-h"/>
    <property type="match status" value="1"/>
</dbReference>
<gene>
    <name evidence="8" type="ORF">SAMN04488129_102207</name>
</gene>
<dbReference type="InterPro" id="IPR051786">
    <property type="entry name" value="ASN_synthetase/amidase"/>
</dbReference>
<protein>
    <recommendedName>
        <fullName evidence="3">asparagine synthase (glutamine-hydrolyzing)</fullName>
        <ecNumber evidence="3">6.3.5.4</ecNumber>
    </recommendedName>
</protein>
<dbReference type="InterPro" id="IPR017932">
    <property type="entry name" value="GATase_2_dom"/>
</dbReference>
<name>A0A1H7HFM9_9GAMM</name>
<keyword evidence="4" id="KW-0547">Nucleotide-binding</keyword>
<dbReference type="GO" id="GO:0004066">
    <property type="term" value="F:asparagine synthase (glutamine-hydrolyzing) activity"/>
    <property type="evidence" value="ECO:0007669"/>
    <property type="project" value="UniProtKB-EC"/>
</dbReference>
<dbReference type="GO" id="GO:0006529">
    <property type="term" value="P:asparagine biosynthetic process"/>
    <property type="evidence" value="ECO:0007669"/>
    <property type="project" value="InterPro"/>
</dbReference>
<dbReference type="Pfam" id="PF13537">
    <property type="entry name" value="GATase_7"/>
    <property type="match status" value="1"/>
</dbReference>
<dbReference type="PROSITE" id="PS51278">
    <property type="entry name" value="GATASE_TYPE_2"/>
    <property type="match status" value="1"/>
</dbReference>
<feature type="domain" description="Glutamine amidotransferase type-2" evidence="7">
    <location>
        <begin position="5"/>
        <end position="213"/>
    </location>
</feature>
<dbReference type="InterPro" id="IPR014729">
    <property type="entry name" value="Rossmann-like_a/b/a_fold"/>
</dbReference>
<evidence type="ECO:0000313" key="8">
    <source>
        <dbReference type="EMBL" id="SEK49091.1"/>
    </source>
</evidence>
<dbReference type="Gene3D" id="3.60.20.10">
    <property type="entry name" value="Glutamine Phosphoribosylpyrophosphate, subunit 1, domain 1"/>
    <property type="match status" value="1"/>
</dbReference>
<dbReference type="Proteomes" id="UP000198807">
    <property type="component" value="Unassembled WGS sequence"/>
</dbReference>
<dbReference type="EMBL" id="FOBC01000002">
    <property type="protein sequence ID" value="SEK49091.1"/>
    <property type="molecule type" value="Genomic_DNA"/>
</dbReference>
<dbReference type="OrthoDB" id="9763290at2"/>
<dbReference type="PANTHER" id="PTHR43284">
    <property type="entry name" value="ASPARAGINE SYNTHETASE (GLUTAMINE-HYDROLYZING)"/>
    <property type="match status" value="1"/>
</dbReference>
<dbReference type="SUPFAM" id="SSF52402">
    <property type="entry name" value="Adenine nucleotide alpha hydrolases-like"/>
    <property type="match status" value="1"/>
</dbReference>
<dbReference type="InterPro" id="IPR029055">
    <property type="entry name" value="Ntn_hydrolases_N"/>
</dbReference>
<accession>A0A1H7HFM9</accession>
<proteinExistence type="inferred from homology"/>
<evidence type="ECO:0000256" key="1">
    <source>
        <dbReference type="ARBA" id="ARBA00005187"/>
    </source>
</evidence>
<dbReference type="GO" id="GO:0005829">
    <property type="term" value="C:cytosol"/>
    <property type="evidence" value="ECO:0007669"/>
    <property type="project" value="TreeGrafter"/>
</dbReference>
<evidence type="ECO:0000259" key="7">
    <source>
        <dbReference type="PROSITE" id="PS51278"/>
    </source>
</evidence>
<evidence type="ECO:0000256" key="3">
    <source>
        <dbReference type="ARBA" id="ARBA00012737"/>
    </source>
</evidence>
<keyword evidence="5" id="KW-0067">ATP-binding</keyword>
<dbReference type="STRING" id="650850.SAMN04488129_102207"/>
<evidence type="ECO:0000256" key="6">
    <source>
        <dbReference type="ARBA" id="ARBA00048741"/>
    </source>
</evidence>
<evidence type="ECO:0000256" key="2">
    <source>
        <dbReference type="ARBA" id="ARBA00005752"/>
    </source>
</evidence>
<comment type="similarity">
    <text evidence="2">Belongs to the asparagine synthetase family.</text>
</comment>
<dbReference type="Pfam" id="PF00733">
    <property type="entry name" value="Asn_synthase"/>
    <property type="match status" value="1"/>
</dbReference>
<dbReference type="RefSeq" id="WP_089710220.1">
    <property type="nucleotide sequence ID" value="NZ_FOBC01000002.1"/>
</dbReference>
<comment type="catalytic activity">
    <reaction evidence="6">
        <text>L-aspartate + L-glutamine + ATP + H2O = L-asparagine + L-glutamate + AMP + diphosphate + H(+)</text>
        <dbReference type="Rhea" id="RHEA:12228"/>
        <dbReference type="ChEBI" id="CHEBI:15377"/>
        <dbReference type="ChEBI" id="CHEBI:15378"/>
        <dbReference type="ChEBI" id="CHEBI:29985"/>
        <dbReference type="ChEBI" id="CHEBI:29991"/>
        <dbReference type="ChEBI" id="CHEBI:30616"/>
        <dbReference type="ChEBI" id="CHEBI:33019"/>
        <dbReference type="ChEBI" id="CHEBI:58048"/>
        <dbReference type="ChEBI" id="CHEBI:58359"/>
        <dbReference type="ChEBI" id="CHEBI:456215"/>
        <dbReference type="EC" id="6.3.5.4"/>
    </reaction>
</comment>
<dbReference type="PANTHER" id="PTHR43284:SF1">
    <property type="entry name" value="ASPARAGINE SYNTHETASE"/>
    <property type="match status" value="1"/>
</dbReference>
<dbReference type="GO" id="GO:0005524">
    <property type="term" value="F:ATP binding"/>
    <property type="evidence" value="ECO:0007669"/>
    <property type="project" value="UniProtKB-KW"/>
</dbReference>
<evidence type="ECO:0000313" key="9">
    <source>
        <dbReference type="Proteomes" id="UP000198807"/>
    </source>
</evidence>
<dbReference type="Gene3D" id="3.40.50.620">
    <property type="entry name" value="HUPs"/>
    <property type="match status" value="1"/>
</dbReference>
<keyword evidence="9" id="KW-1185">Reference proteome</keyword>